<dbReference type="PANTHER" id="PTHR34322">
    <property type="entry name" value="TRANSPOSASE, Y1_TNP DOMAIN-CONTAINING"/>
    <property type="match status" value="1"/>
</dbReference>
<protein>
    <submittedName>
        <fullName evidence="2">Transposase</fullName>
    </submittedName>
</protein>
<name>A0A2J0SQN8_STEMA</name>
<reference evidence="2" key="2">
    <citation type="journal article" date="2020" name="Front. Microbiol.">
        <title>Genetic Variants of the DSF Quorum Sensing System in Stenotrophomonas maltophilia Influence Virulence and Resistance Phenotypes Among Genotypically Diverse Clinical Isolates.</title>
        <authorList>
            <person name="Yero D."/>
            <person name="Huedo P."/>
            <person name="Conchillo-Sole O."/>
            <person name="Martinez-Servat S."/>
            <person name="Mamat U."/>
            <person name="Coves X."/>
            <person name="Llanas F."/>
            <person name="Roca I."/>
            <person name="Vila J."/>
            <person name="Schaible U.E."/>
            <person name="Daura X."/>
            <person name="Gibert I."/>
        </authorList>
    </citation>
    <scope>NUCLEOTIDE SEQUENCE</scope>
    <source>
        <strain evidence="2">OG156</strain>
    </source>
</reference>
<dbReference type="Pfam" id="PF01797">
    <property type="entry name" value="Y1_Tnp"/>
    <property type="match status" value="1"/>
</dbReference>
<dbReference type="RefSeq" id="WP_049429365.1">
    <property type="nucleotide sequence ID" value="NZ_CP154630.1"/>
</dbReference>
<dbReference type="GO" id="GO:0006313">
    <property type="term" value="P:DNA transposition"/>
    <property type="evidence" value="ECO:0007669"/>
    <property type="project" value="InterPro"/>
</dbReference>
<comment type="caution">
    <text evidence="2">The sequence shown here is derived from an EMBL/GenBank/DDBJ whole genome shotgun (WGS) entry which is preliminary data.</text>
</comment>
<dbReference type="InterPro" id="IPR002686">
    <property type="entry name" value="Transposase_17"/>
</dbReference>
<proteinExistence type="predicted"/>
<accession>A0A2J0SQN8</accession>
<dbReference type="SUPFAM" id="SSF143422">
    <property type="entry name" value="Transposase IS200-like"/>
    <property type="match status" value="1"/>
</dbReference>
<dbReference type="PANTHER" id="PTHR34322:SF2">
    <property type="entry name" value="TRANSPOSASE IS200-LIKE DOMAIN-CONTAINING PROTEIN"/>
    <property type="match status" value="1"/>
</dbReference>
<dbReference type="GO" id="GO:0003677">
    <property type="term" value="F:DNA binding"/>
    <property type="evidence" value="ECO:0007669"/>
    <property type="project" value="InterPro"/>
</dbReference>
<dbReference type="Gene3D" id="3.30.70.1290">
    <property type="entry name" value="Transposase IS200-like"/>
    <property type="match status" value="1"/>
</dbReference>
<dbReference type="EMBL" id="RAUE01000021">
    <property type="protein sequence ID" value="MBA0311826.1"/>
    <property type="molecule type" value="Genomic_DNA"/>
</dbReference>
<dbReference type="Proteomes" id="UP000822271">
    <property type="component" value="Unassembled WGS sequence"/>
</dbReference>
<evidence type="ECO:0000313" key="3">
    <source>
        <dbReference type="Proteomes" id="UP000822271"/>
    </source>
</evidence>
<evidence type="ECO:0000313" key="2">
    <source>
        <dbReference type="EMBL" id="MBA0311826.1"/>
    </source>
</evidence>
<feature type="domain" description="Transposase IS200-like" evidence="1">
    <location>
        <begin position="9"/>
        <end position="124"/>
    </location>
</feature>
<dbReference type="AlphaFoldDB" id="A0A2J0SQN8"/>
<gene>
    <name evidence="2" type="ORF">D7Y33_12575</name>
</gene>
<organism evidence="2 3">
    <name type="scientific">Stenotrophomonas maltophilia</name>
    <name type="common">Pseudomonas maltophilia</name>
    <name type="synonym">Xanthomonas maltophilia</name>
    <dbReference type="NCBI Taxonomy" id="40324"/>
    <lineage>
        <taxon>Bacteria</taxon>
        <taxon>Pseudomonadati</taxon>
        <taxon>Pseudomonadota</taxon>
        <taxon>Gammaproteobacteria</taxon>
        <taxon>Lysobacterales</taxon>
        <taxon>Lysobacteraceae</taxon>
        <taxon>Stenotrophomonas</taxon>
        <taxon>Stenotrophomonas maltophilia group</taxon>
    </lineage>
</organism>
<dbReference type="GO" id="GO:0004803">
    <property type="term" value="F:transposase activity"/>
    <property type="evidence" value="ECO:0007669"/>
    <property type="project" value="InterPro"/>
</dbReference>
<dbReference type="OrthoDB" id="9814067at2"/>
<evidence type="ECO:0000259" key="1">
    <source>
        <dbReference type="SMART" id="SM01321"/>
    </source>
</evidence>
<dbReference type="InterPro" id="IPR036515">
    <property type="entry name" value="Transposase_17_sf"/>
</dbReference>
<reference evidence="2" key="1">
    <citation type="submission" date="2018-09" db="EMBL/GenBank/DDBJ databases">
        <authorList>
            <person name="Groschel M."/>
            <person name="Kohl T."/>
            <person name="Conchillo-Sole O."/>
            <person name="Mamat U."/>
            <person name="Yero D."/>
            <person name="Niemann S."/>
            <person name="Daura X."/>
            <person name="Gibert I."/>
        </authorList>
    </citation>
    <scope>NUCLEOTIDE SEQUENCE</scope>
    <source>
        <strain evidence="2">OG156</strain>
    </source>
</reference>
<sequence length="216" mass="24578">MPRPPRIDAPGYPQHVVQRGNNRQPVFFTDGDRVAYLRLLCHHAGQQHCRVHAYVLMDNHVHLLATPDVSGGLSRMMQAVSRTYVRRVNDRQGRTGTLWEGRFHSTLVDTDRYLLACQRYIELNPVRAGRVARPGDYRWSSYRANAQGRPNALLEPHSAFELIALDLDERRRRYAEFIEEGIPAADVAAIRRALQSQRRLAGSLAGSEPFRDAKGI</sequence>
<dbReference type="SMART" id="SM01321">
    <property type="entry name" value="Y1_Tnp"/>
    <property type="match status" value="1"/>
</dbReference>